<accession>A0A0Z8LC85</accession>
<evidence type="ECO:0000313" key="2">
    <source>
        <dbReference type="EMBL" id="CYV18010.1"/>
    </source>
</evidence>
<gene>
    <name evidence="2" type="ORF">ERS132406_01929</name>
</gene>
<reference evidence="2 3" key="1">
    <citation type="submission" date="2016-02" db="EMBL/GenBank/DDBJ databases">
        <authorList>
            <consortium name="Pathogen Informatics"/>
        </authorList>
    </citation>
    <scope>NUCLEOTIDE SEQUENCE [LARGE SCALE GENOMIC DNA]</scope>
    <source>
        <strain evidence="2 3">LSS44</strain>
    </source>
</reference>
<evidence type="ECO:0000313" key="3">
    <source>
        <dbReference type="Proteomes" id="UP000072083"/>
    </source>
</evidence>
<feature type="coiled-coil region" evidence="1">
    <location>
        <begin position="8"/>
        <end position="35"/>
    </location>
</feature>
<proteinExistence type="predicted"/>
<evidence type="ECO:0000256" key="1">
    <source>
        <dbReference type="SAM" id="Coils"/>
    </source>
</evidence>
<organism evidence="2 3">
    <name type="scientific">Streptococcus suis</name>
    <dbReference type="NCBI Taxonomy" id="1307"/>
    <lineage>
        <taxon>Bacteria</taxon>
        <taxon>Bacillati</taxon>
        <taxon>Bacillota</taxon>
        <taxon>Bacilli</taxon>
        <taxon>Lactobacillales</taxon>
        <taxon>Streptococcaceae</taxon>
        <taxon>Streptococcus</taxon>
    </lineage>
</organism>
<protein>
    <submittedName>
        <fullName evidence="2">Uncharacterized protein</fullName>
    </submittedName>
</protein>
<sequence length="128" mass="15211">MFEINMTINERLRDIRDLKDAISSLENDKLELEKTYPVQSRRIRKKKARLLVAIRGIKVKRQRMIDLINQLSDENQRKILTLQYIEGVKDKHLVEVSGLKDYREVSSIRQKAIKNLERLQKQLEQPQA</sequence>
<keyword evidence="1" id="KW-0175">Coiled coil</keyword>
<name>A0A0Z8LC85_STRSU</name>
<dbReference type="EMBL" id="FIGZ01000027">
    <property type="protein sequence ID" value="CYV18010.1"/>
    <property type="molecule type" value="Genomic_DNA"/>
</dbReference>
<dbReference type="Proteomes" id="UP000072083">
    <property type="component" value="Unassembled WGS sequence"/>
</dbReference>
<dbReference type="RefSeq" id="WP_044686115.1">
    <property type="nucleotide sequence ID" value="NZ_CEDV01000099.1"/>
</dbReference>
<dbReference type="AlphaFoldDB" id="A0A0Z8LC85"/>